<organism evidence="1 2">
    <name type="scientific">Sulfurospirillum halorespirans DSM 13726</name>
    <dbReference type="NCBI Taxonomy" id="1193502"/>
    <lineage>
        <taxon>Bacteria</taxon>
        <taxon>Pseudomonadati</taxon>
        <taxon>Campylobacterota</taxon>
        <taxon>Epsilonproteobacteria</taxon>
        <taxon>Campylobacterales</taxon>
        <taxon>Sulfurospirillaceae</taxon>
        <taxon>Sulfurospirillum</taxon>
    </lineage>
</organism>
<evidence type="ECO:0000313" key="2">
    <source>
        <dbReference type="Proteomes" id="UP000094609"/>
    </source>
</evidence>
<dbReference type="AlphaFoldDB" id="A0A1D7TKS7"/>
<dbReference type="STRING" id="1193502.SHALO_1827"/>
<dbReference type="Proteomes" id="UP000094609">
    <property type="component" value="Chromosome"/>
</dbReference>
<accession>A0A1D7TKS7</accession>
<dbReference type="PROSITE" id="PS51257">
    <property type="entry name" value="PROKAR_LIPOPROTEIN"/>
    <property type="match status" value="1"/>
</dbReference>
<evidence type="ECO:0000313" key="1">
    <source>
        <dbReference type="EMBL" id="AOO65598.1"/>
    </source>
</evidence>
<gene>
    <name evidence="1" type="ORF">SHALO_1827</name>
</gene>
<keyword evidence="2" id="KW-1185">Reference proteome</keyword>
<reference evidence="2" key="1">
    <citation type="submission" date="2016-08" db="EMBL/GenBank/DDBJ databases">
        <title>Complete genome sequence of the organohalide-respiring Epsilonproteobacterium Sulfurospirillum halorespirans.</title>
        <authorList>
            <person name="Goris T."/>
            <person name="Zimmermann J."/>
            <person name="Schenz B."/>
            <person name="Lemos M."/>
            <person name="Hackermueller J."/>
            <person name="Diekert G."/>
        </authorList>
    </citation>
    <scope>NUCLEOTIDE SEQUENCE [LARGE SCALE GENOMIC DNA]</scope>
    <source>
        <strain>DSM 13726</strain>
        <strain evidence="2">PCE-M2</strain>
    </source>
</reference>
<protein>
    <recommendedName>
        <fullName evidence="3">Lipoprotein</fullName>
    </recommendedName>
</protein>
<proteinExistence type="predicted"/>
<evidence type="ECO:0008006" key="3">
    <source>
        <dbReference type="Google" id="ProtNLM"/>
    </source>
</evidence>
<sequence>MKKSFKSFILIAIAMVILTGCGSTYNPYVVSPTPIKKEQSKYYLQDISLVLDDSMGKLETRTIYLNQETLRKSFEEFINSELKEQGAYAEGDLKISIEMYYARIFNTGGRKLNKPEFHYSIKVFDQNNTLLAHYNIPRSTTQYNAIRNFAVNMQIGTFQRDEKDEPEDIALISKTLVKELRELGQ</sequence>
<dbReference type="EMBL" id="CP017111">
    <property type="protein sequence ID" value="AOO65598.1"/>
    <property type="molecule type" value="Genomic_DNA"/>
</dbReference>
<dbReference type="KEGG" id="shal:SHALO_1827"/>
<name>A0A1D7TKS7_9BACT</name>
<dbReference type="RefSeq" id="WP_069478260.1">
    <property type="nucleotide sequence ID" value="NZ_CP017111.1"/>
</dbReference>